<dbReference type="InterPro" id="IPR036388">
    <property type="entry name" value="WH-like_DNA-bd_sf"/>
</dbReference>
<dbReference type="Proteomes" id="UP000264006">
    <property type="component" value="Chromosome"/>
</dbReference>
<dbReference type="SUPFAM" id="SSF48008">
    <property type="entry name" value="GntR ligand-binding domain-like"/>
    <property type="match status" value="1"/>
</dbReference>
<dbReference type="GO" id="GO:0003677">
    <property type="term" value="F:DNA binding"/>
    <property type="evidence" value="ECO:0007669"/>
    <property type="project" value="UniProtKB-KW"/>
</dbReference>
<dbReference type="InterPro" id="IPR011711">
    <property type="entry name" value="GntR_C"/>
</dbReference>
<reference evidence="5 6" key="1">
    <citation type="submission" date="2018-09" db="EMBL/GenBank/DDBJ databases">
        <title>Complete genome sequence of Euzebya sp. DY32-46 isolated from seawater of Pacific Ocean.</title>
        <authorList>
            <person name="Xu L."/>
            <person name="Wu Y.-H."/>
            <person name="Xu X.-W."/>
        </authorList>
    </citation>
    <scope>NUCLEOTIDE SEQUENCE [LARGE SCALE GENOMIC DNA]</scope>
    <source>
        <strain evidence="5 6">DY32-46</strain>
    </source>
</reference>
<dbReference type="PANTHER" id="PTHR43537:SF5">
    <property type="entry name" value="UXU OPERON TRANSCRIPTIONAL REGULATOR"/>
    <property type="match status" value="1"/>
</dbReference>
<dbReference type="GO" id="GO:0003700">
    <property type="term" value="F:DNA-binding transcription factor activity"/>
    <property type="evidence" value="ECO:0007669"/>
    <property type="project" value="InterPro"/>
</dbReference>
<keyword evidence="2" id="KW-0238">DNA-binding</keyword>
<dbReference type="InterPro" id="IPR036390">
    <property type="entry name" value="WH_DNA-bd_sf"/>
</dbReference>
<keyword evidence="6" id="KW-1185">Reference proteome</keyword>
<evidence type="ECO:0000313" key="5">
    <source>
        <dbReference type="EMBL" id="AXV07460.1"/>
    </source>
</evidence>
<accession>A0A346XZ13</accession>
<sequence length="210" mass="22724">MSLTDQVVAELREDILGGVLRPGTSLREVALSERFDVARSTIREAVKGLVAEGLLSHEHHRGVVVIEHTVADVEDLLGARMMIERAIGAAGPHTHDAAAAALEAMQEAVRAKDWRAAARADEEFHHGLVQALGSPRIAAFHSQMQAEMRLLLVTAEGREPETDKVAEHANLLELARAGDRDGYLAAARRHLQRSRPTLLAVAKQPADAPS</sequence>
<dbReference type="Pfam" id="PF00392">
    <property type="entry name" value="GntR"/>
    <property type="match status" value="1"/>
</dbReference>
<dbReference type="EMBL" id="CP031165">
    <property type="protein sequence ID" value="AXV07460.1"/>
    <property type="molecule type" value="Genomic_DNA"/>
</dbReference>
<organism evidence="5 6">
    <name type="scientific">Euzebya pacifica</name>
    <dbReference type="NCBI Taxonomy" id="1608957"/>
    <lineage>
        <taxon>Bacteria</taxon>
        <taxon>Bacillati</taxon>
        <taxon>Actinomycetota</taxon>
        <taxon>Nitriliruptoria</taxon>
        <taxon>Euzebyales</taxon>
    </lineage>
</organism>
<evidence type="ECO:0000259" key="4">
    <source>
        <dbReference type="PROSITE" id="PS50949"/>
    </source>
</evidence>
<dbReference type="InterPro" id="IPR008920">
    <property type="entry name" value="TF_FadR/GntR_C"/>
</dbReference>
<dbReference type="Gene3D" id="1.10.10.10">
    <property type="entry name" value="Winged helix-like DNA-binding domain superfamily/Winged helix DNA-binding domain"/>
    <property type="match status" value="1"/>
</dbReference>
<evidence type="ECO:0000256" key="1">
    <source>
        <dbReference type="ARBA" id="ARBA00023015"/>
    </source>
</evidence>
<evidence type="ECO:0000256" key="2">
    <source>
        <dbReference type="ARBA" id="ARBA00023125"/>
    </source>
</evidence>
<dbReference type="Pfam" id="PF07729">
    <property type="entry name" value="FCD"/>
    <property type="match status" value="1"/>
</dbReference>
<dbReference type="KEGG" id="euz:DVS28_a2781"/>
<dbReference type="Gene3D" id="1.20.120.530">
    <property type="entry name" value="GntR ligand-binding domain-like"/>
    <property type="match status" value="1"/>
</dbReference>
<keyword evidence="3" id="KW-0804">Transcription</keyword>
<dbReference type="InterPro" id="IPR000524">
    <property type="entry name" value="Tscrpt_reg_HTH_GntR"/>
</dbReference>
<dbReference type="AlphaFoldDB" id="A0A346XZ13"/>
<dbReference type="PROSITE" id="PS50949">
    <property type="entry name" value="HTH_GNTR"/>
    <property type="match status" value="1"/>
</dbReference>
<proteinExistence type="predicted"/>
<dbReference type="SMART" id="SM00895">
    <property type="entry name" value="FCD"/>
    <property type="match status" value="1"/>
</dbReference>
<dbReference type="PRINTS" id="PR00035">
    <property type="entry name" value="HTHGNTR"/>
</dbReference>
<keyword evidence="1" id="KW-0805">Transcription regulation</keyword>
<evidence type="ECO:0000313" key="6">
    <source>
        <dbReference type="Proteomes" id="UP000264006"/>
    </source>
</evidence>
<dbReference type="SMART" id="SM00345">
    <property type="entry name" value="HTH_GNTR"/>
    <property type="match status" value="1"/>
</dbReference>
<dbReference type="SUPFAM" id="SSF46785">
    <property type="entry name" value="Winged helix' DNA-binding domain"/>
    <property type="match status" value="1"/>
</dbReference>
<dbReference type="PANTHER" id="PTHR43537">
    <property type="entry name" value="TRANSCRIPTIONAL REGULATOR, GNTR FAMILY"/>
    <property type="match status" value="1"/>
</dbReference>
<gene>
    <name evidence="5" type="ORF">DVS28_a2781</name>
</gene>
<name>A0A346XZ13_9ACTN</name>
<feature type="domain" description="HTH gntR-type" evidence="4">
    <location>
        <begin position="1"/>
        <end position="68"/>
    </location>
</feature>
<dbReference type="CDD" id="cd07377">
    <property type="entry name" value="WHTH_GntR"/>
    <property type="match status" value="1"/>
</dbReference>
<protein>
    <submittedName>
        <fullName evidence="5">Transcriptional regulator, GntR family</fullName>
    </submittedName>
</protein>
<evidence type="ECO:0000256" key="3">
    <source>
        <dbReference type="ARBA" id="ARBA00023163"/>
    </source>
</evidence>